<organism evidence="1 2">
    <name type="scientific">Vombatus ursinus</name>
    <name type="common">Common wombat</name>
    <dbReference type="NCBI Taxonomy" id="29139"/>
    <lineage>
        <taxon>Eukaryota</taxon>
        <taxon>Metazoa</taxon>
        <taxon>Chordata</taxon>
        <taxon>Craniata</taxon>
        <taxon>Vertebrata</taxon>
        <taxon>Euteleostomi</taxon>
        <taxon>Mammalia</taxon>
        <taxon>Metatheria</taxon>
        <taxon>Diprotodontia</taxon>
        <taxon>Vombatidae</taxon>
        <taxon>Vombatus</taxon>
    </lineage>
</organism>
<accession>A0A4X2LJT2</accession>
<sequence length="62" mass="7398">MCFSLQRLQKNLKKVFLDLRSIRKRSRSPRLPVHMKSLLPSRTKVNLEENIQYVAMKSTLLR</sequence>
<reference evidence="1" key="3">
    <citation type="submission" date="2025-09" db="UniProtKB">
        <authorList>
            <consortium name="Ensembl"/>
        </authorList>
    </citation>
    <scope>IDENTIFICATION</scope>
</reference>
<dbReference type="Proteomes" id="UP000314987">
    <property type="component" value="Unassembled WGS sequence"/>
</dbReference>
<protein>
    <submittedName>
        <fullName evidence="1">Uncharacterized protein</fullName>
    </submittedName>
</protein>
<reference evidence="2" key="1">
    <citation type="submission" date="2018-12" db="EMBL/GenBank/DDBJ databases">
        <authorList>
            <person name="Yazar S."/>
        </authorList>
    </citation>
    <scope>NUCLEOTIDE SEQUENCE [LARGE SCALE GENOMIC DNA]</scope>
</reference>
<reference evidence="1" key="2">
    <citation type="submission" date="2025-08" db="UniProtKB">
        <authorList>
            <consortium name="Ensembl"/>
        </authorList>
    </citation>
    <scope>IDENTIFICATION</scope>
</reference>
<dbReference type="AlphaFoldDB" id="A0A4X2LJT2"/>
<evidence type="ECO:0000313" key="1">
    <source>
        <dbReference type="Ensembl" id="ENSVURP00010024178.1"/>
    </source>
</evidence>
<keyword evidence="2" id="KW-1185">Reference proteome</keyword>
<dbReference type="Ensembl" id="ENSVURT00010027538.1">
    <property type="protein sequence ID" value="ENSVURP00010024178.1"/>
    <property type="gene ID" value="ENSVURG00010018535.1"/>
</dbReference>
<proteinExistence type="predicted"/>
<name>A0A4X2LJT2_VOMUR</name>
<evidence type="ECO:0000313" key="2">
    <source>
        <dbReference type="Proteomes" id="UP000314987"/>
    </source>
</evidence>